<reference evidence="1" key="1">
    <citation type="submission" date="2014-11" db="EMBL/GenBank/DDBJ databases">
        <authorList>
            <person name="Amaro Gonzalez C."/>
        </authorList>
    </citation>
    <scope>NUCLEOTIDE SEQUENCE</scope>
</reference>
<dbReference type="EMBL" id="GBXM01024281">
    <property type="protein sequence ID" value="JAH84296.1"/>
    <property type="molecule type" value="Transcribed_RNA"/>
</dbReference>
<organism evidence="1">
    <name type="scientific">Anguilla anguilla</name>
    <name type="common">European freshwater eel</name>
    <name type="synonym">Muraena anguilla</name>
    <dbReference type="NCBI Taxonomy" id="7936"/>
    <lineage>
        <taxon>Eukaryota</taxon>
        <taxon>Metazoa</taxon>
        <taxon>Chordata</taxon>
        <taxon>Craniata</taxon>
        <taxon>Vertebrata</taxon>
        <taxon>Euteleostomi</taxon>
        <taxon>Actinopterygii</taxon>
        <taxon>Neopterygii</taxon>
        <taxon>Teleostei</taxon>
        <taxon>Anguilliformes</taxon>
        <taxon>Anguillidae</taxon>
        <taxon>Anguilla</taxon>
    </lineage>
</organism>
<protein>
    <submittedName>
        <fullName evidence="1">Uncharacterized protein</fullName>
    </submittedName>
</protein>
<accession>A0A0E9W1V7</accession>
<evidence type="ECO:0000313" key="1">
    <source>
        <dbReference type="EMBL" id="JAH84296.1"/>
    </source>
</evidence>
<reference evidence="1" key="2">
    <citation type="journal article" date="2015" name="Fish Shellfish Immunol.">
        <title>Early steps in the European eel (Anguilla anguilla)-Vibrio vulnificus interaction in the gills: Role of the RtxA13 toxin.</title>
        <authorList>
            <person name="Callol A."/>
            <person name="Pajuelo D."/>
            <person name="Ebbesson L."/>
            <person name="Teles M."/>
            <person name="MacKenzie S."/>
            <person name="Amaro C."/>
        </authorList>
    </citation>
    <scope>NUCLEOTIDE SEQUENCE</scope>
</reference>
<proteinExistence type="predicted"/>
<dbReference type="AlphaFoldDB" id="A0A0E9W1V7"/>
<sequence>MFLTEHSNADVTTTAGKQWCSRTLTSNFEETF</sequence>
<name>A0A0E9W1V7_ANGAN</name>